<reference evidence="1 2" key="1">
    <citation type="submission" date="2018-12" db="EMBL/GenBank/DDBJ databases">
        <authorList>
            <consortium name="Pathogen Informatics"/>
        </authorList>
    </citation>
    <scope>NUCLEOTIDE SEQUENCE [LARGE SCALE GENOMIC DNA]</scope>
    <source>
        <strain evidence="1 2">NCTC13489</strain>
    </source>
</reference>
<name>A0A448NR13_9FLAO</name>
<dbReference type="Proteomes" id="UP000270036">
    <property type="component" value="Chromosome"/>
</dbReference>
<evidence type="ECO:0000313" key="2">
    <source>
        <dbReference type="Proteomes" id="UP000270036"/>
    </source>
</evidence>
<dbReference type="STRING" id="266748.HY04_10655"/>
<organism evidence="1 2">
    <name type="scientific">Kaistella antarctica</name>
    <dbReference type="NCBI Taxonomy" id="266748"/>
    <lineage>
        <taxon>Bacteria</taxon>
        <taxon>Pseudomonadati</taxon>
        <taxon>Bacteroidota</taxon>
        <taxon>Flavobacteriia</taxon>
        <taxon>Flavobacteriales</taxon>
        <taxon>Weeksellaceae</taxon>
        <taxon>Chryseobacterium group</taxon>
        <taxon>Kaistella</taxon>
    </lineage>
</organism>
<gene>
    <name evidence="1" type="ORF">NCTC13489_01431</name>
</gene>
<accession>A0A448NR13</accession>
<proteinExistence type="predicted"/>
<dbReference type="AlphaFoldDB" id="A0A448NR13"/>
<protein>
    <submittedName>
        <fullName evidence="1">Uncharacterized protein</fullName>
    </submittedName>
</protein>
<sequence length="296" mass="35195">MLKFEQYIEINSSIIAFIVFICKIYHLCNPKLTNLEKIYNSIKEDIKNHPDVKSSLLGMVEDWKRSQFVILADLISKNLSNSLLLTDKRRISLGTSLSAITLQRFYENEYQIKMHNDLRFIKTLDKLCIFLGKKDLNEYIYENLQGKNILNKKEDLNNQFSEKELIVEFCRLQFETLKYLPAINLGEIANTVWKESPLVERITLYLKEKSKNNLRFVTENNRSNYEVFQIVKISDDADLKVIKTQEFWNLIFEDENGTDFILHHLNTQFYFMKKLDGEWKIWDNYNPDYGKIIKIN</sequence>
<dbReference type="KEGG" id="cant:NCTC13489_01431"/>
<evidence type="ECO:0000313" key="1">
    <source>
        <dbReference type="EMBL" id="VEH99233.1"/>
    </source>
</evidence>
<dbReference type="EMBL" id="LR134441">
    <property type="protein sequence ID" value="VEH99233.1"/>
    <property type="molecule type" value="Genomic_DNA"/>
</dbReference>